<dbReference type="Gene3D" id="1.10.30.10">
    <property type="entry name" value="High mobility group box domain"/>
    <property type="match status" value="2"/>
</dbReference>
<dbReference type="SUPFAM" id="SSF47095">
    <property type="entry name" value="HMG-box"/>
    <property type="match status" value="2"/>
</dbReference>
<keyword evidence="1 3" id="KW-0238">DNA-binding</keyword>
<dbReference type="PANTHER" id="PTHR10270:SF161">
    <property type="entry name" value="SEX-DETERMINING REGION Y PROTEIN"/>
    <property type="match status" value="1"/>
</dbReference>
<feature type="domain" description="HMG box" evidence="4">
    <location>
        <begin position="132"/>
        <end position="202"/>
    </location>
</feature>
<dbReference type="InterPro" id="IPR009071">
    <property type="entry name" value="HMG_box_dom"/>
</dbReference>
<reference evidence="5 6" key="1">
    <citation type="submission" date="2021-06" db="EMBL/GenBank/DDBJ databases">
        <authorList>
            <person name="Kallberg Y."/>
            <person name="Tangrot J."/>
            <person name="Rosling A."/>
        </authorList>
    </citation>
    <scope>NUCLEOTIDE SEQUENCE [LARGE SCALE GENOMIC DNA]</scope>
    <source>
        <strain evidence="5 6">120-4 pot B 10/14</strain>
    </source>
</reference>
<dbReference type="InterPro" id="IPR050140">
    <property type="entry name" value="SRY-related_HMG-box_TF-like"/>
</dbReference>
<feature type="DNA-binding region" description="HMG box" evidence="3">
    <location>
        <begin position="389"/>
        <end position="460"/>
    </location>
</feature>
<keyword evidence="2" id="KW-0804">Transcription</keyword>
<sequence>MLVFSPFIEPSQERYNETFYPQSLNNNHNNSTFSCATSPLISDYENKSFGNKNSTIMLSTGSDCENELPHSTTISTGSECENEIPLNKKLNDKEFKEAKRVKKLLSLFPPPCTAEEFFHKNPPSVPDGNGKVKRPCNKFIIFRKVAHDQKKKNSKLMNYNERTFSKYIGFIWNHLTSDEKNYYTKLASKVKELHQDKNPLYKYKPKRDKAIWKQYSPSSKQKRKTKSQQPVYSQIDDININVQQIQSTQEIYDFELPSYYDDLFETLCSLCMIKQKIQNRQDIQKTSTEMFNLEISNQVDIQKTSTEIFNLDFSFSNQGDIQKTSTENFNLEINQGDIQNMNKKFKIEDVEVALSQIERNQIFSPIVNAEEIMNDLISSIISEKGKKRIKRPLNKFMVFKKNLKKLIEGSRNIPRKHRMRQITHVASKFWNGALKEEKKPFEEIAKTVKSLHKNAFPNYSYSPVIKKPLDPFVNLFGKSSHTGPVLIETAEDLKQPIEEQIPLPIPQQECNLINSSYLFEGHQHFFEGSVSNGIEIEKNKEIPTTPQHPYNPTNVLYPQMNHDAMVDYQITNHDDFGSILFLL</sequence>
<evidence type="ECO:0000256" key="1">
    <source>
        <dbReference type="ARBA" id="ARBA00023125"/>
    </source>
</evidence>
<keyword evidence="3" id="KW-0539">Nucleus</keyword>
<feature type="domain" description="HMG box" evidence="4">
    <location>
        <begin position="389"/>
        <end position="460"/>
    </location>
</feature>
<gene>
    <name evidence="5" type="ORF">GMARGA_LOCUS959</name>
</gene>
<dbReference type="PROSITE" id="PS50118">
    <property type="entry name" value="HMG_BOX_2"/>
    <property type="match status" value="2"/>
</dbReference>
<dbReference type="Pfam" id="PF00505">
    <property type="entry name" value="HMG_box"/>
    <property type="match status" value="2"/>
</dbReference>
<feature type="DNA-binding region" description="HMG box" evidence="3">
    <location>
        <begin position="132"/>
        <end position="202"/>
    </location>
</feature>
<dbReference type="SMART" id="SM00398">
    <property type="entry name" value="HMG"/>
    <property type="match status" value="2"/>
</dbReference>
<name>A0ABM8VXZ5_GIGMA</name>
<protein>
    <submittedName>
        <fullName evidence="5">8825_t:CDS:1</fullName>
    </submittedName>
</protein>
<dbReference type="CDD" id="cd01389">
    <property type="entry name" value="HMG-box_ROX1-like"/>
    <property type="match status" value="1"/>
</dbReference>
<proteinExistence type="predicted"/>
<evidence type="ECO:0000259" key="4">
    <source>
        <dbReference type="PROSITE" id="PS50118"/>
    </source>
</evidence>
<dbReference type="EMBL" id="CAJVQB010000210">
    <property type="protein sequence ID" value="CAG8474971.1"/>
    <property type="molecule type" value="Genomic_DNA"/>
</dbReference>
<keyword evidence="6" id="KW-1185">Reference proteome</keyword>
<accession>A0ABM8VXZ5</accession>
<dbReference type="PANTHER" id="PTHR10270">
    <property type="entry name" value="SOX TRANSCRIPTION FACTOR"/>
    <property type="match status" value="1"/>
</dbReference>
<evidence type="ECO:0000313" key="5">
    <source>
        <dbReference type="EMBL" id="CAG8474971.1"/>
    </source>
</evidence>
<evidence type="ECO:0000256" key="3">
    <source>
        <dbReference type="PROSITE-ProRule" id="PRU00267"/>
    </source>
</evidence>
<organism evidence="5 6">
    <name type="scientific">Gigaspora margarita</name>
    <dbReference type="NCBI Taxonomy" id="4874"/>
    <lineage>
        <taxon>Eukaryota</taxon>
        <taxon>Fungi</taxon>
        <taxon>Fungi incertae sedis</taxon>
        <taxon>Mucoromycota</taxon>
        <taxon>Glomeromycotina</taxon>
        <taxon>Glomeromycetes</taxon>
        <taxon>Diversisporales</taxon>
        <taxon>Gigasporaceae</taxon>
        <taxon>Gigaspora</taxon>
    </lineage>
</organism>
<dbReference type="InterPro" id="IPR036910">
    <property type="entry name" value="HMG_box_dom_sf"/>
</dbReference>
<comment type="caution">
    <text evidence="5">The sequence shown here is derived from an EMBL/GenBank/DDBJ whole genome shotgun (WGS) entry which is preliminary data.</text>
</comment>
<evidence type="ECO:0000256" key="2">
    <source>
        <dbReference type="ARBA" id="ARBA00023163"/>
    </source>
</evidence>
<evidence type="ECO:0000313" key="6">
    <source>
        <dbReference type="Proteomes" id="UP000789901"/>
    </source>
</evidence>
<dbReference type="Proteomes" id="UP000789901">
    <property type="component" value="Unassembled WGS sequence"/>
</dbReference>